<keyword evidence="2" id="KW-1185">Reference proteome</keyword>
<comment type="caution">
    <text evidence="1">The sequence shown here is derived from an EMBL/GenBank/DDBJ whole genome shotgun (WGS) entry which is preliminary data.</text>
</comment>
<dbReference type="EMBL" id="CAJHIA010000032">
    <property type="protein sequence ID" value="CAD6448775.1"/>
    <property type="molecule type" value="Genomic_DNA"/>
</dbReference>
<dbReference type="Proteomes" id="UP000624404">
    <property type="component" value="Unassembled WGS sequence"/>
</dbReference>
<sequence>MHFGGSNAGLSQNERHQAPMPGICLSGPTCLPMAIFLYPIFQPKILACSYITRSVIFSNLTYRYTENMRNQKINC</sequence>
<name>A0A8H2W0P3_9HELO</name>
<reference evidence="1" key="1">
    <citation type="submission" date="2020-10" db="EMBL/GenBank/DDBJ databases">
        <authorList>
            <person name="Kusch S."/>
        </authorList>
    </citation>
    <scope>NUCLEOTIDE SEQUENCE</scope>
    <source>
        <strain evidence="1">SwB9</strain>
    </source>
</reference>
<accession>A0A8H2W0P3</accession>
<protein>
    <submittedName>
        <fullName evidence="1">B1a3ab11-01c6-44fe-a067-f9f9cab5fdce</fullName>
    </submittedName>
</protein>
<evidence type="ECO:0000313" key="2">
    <source>
        <dbReference type="Proteomes" id="UP000624404"/>
    </source>
</evidence>
<evidence type="ECO:0000313" key="1">
    <source>
        <dbReference type="EMBL" id="CAD6448775.1"/>
    </source>
</evidence>
<dbReference type="AlphaFoldDB" id="A0A8H2W0P3"/>
<organism evidence="1 2">
    <name type="scientific">Sclerotinia trifoliorum</name>
    <dbReference type="NCBI Taxonomy" id="28548"/>
    <lineage>
        <taxon>Eukaryota</taxon>
        <taxon>Fungi</taxon>
        <taxon>Dikarya</taxon>
        <taxon>Ascomycota</taxon>
        <taxon>Pezizomycotina</taxon>
        <taxon>Leotiomycetes</taxon>
        <taxon>Helotiales</taxon>
        <taxon>Sclerotiniaceae</taxon>
        <taxon>Sclerotinia</taxon>
    </lineage>
</organism>
<proteinExistence type="predicted"/>
<gene>
    <name evidence="1" type="ORF">SCLTRI_LOCUS8568</name>
</gene>